<comment type="caution">
    <text evidence="1">The sequence shown here is derived from an EMBL/GenBank/DDBJ whole genome shotgun (WGS) entry which is preliminary data.</text>
</comment>
<keyword evidence="2" id="KW-1185">Reference proteome</keyword>
<proteinExistence type="predicted"/>
<dbReference type="AlphaFoldDB" id="A0A5J9VFP4"/>
<evidence type="ECO:0000313" key="1">
    <source>
        <dbReference type="EMBL" id="TVU34785.1"/>
    </source>
</evidence>
<organism evidence="1 2">
    <name type="scientific">Eragrostis curvula</name>
    <name type="common">weeping love grass</name>
    <dbReference type="NCBI Taxonomy" id="38414"/>
    <lineage>
        <taxon>Eukaryota</taxon>
        <taxon>Viridiplantae</taxon>
        <taxon>Streptophyta</taxon>
        <taxon>Embryophyta</taxon>
        <taxon>Tracheophyta</taxon>
        <taxon>Spermatophyta</taxon>
        <taxon>Magnoliopsida</taxon>
        <taxon>Liliopsida</taxon>
        <taxon>Poales</taxon>
        <taxon>Poaceae</taxon>
        <taxon>PACMAD clade</taxon>
        <taxon>Chloridoideae</taxon>
        <taxon>Eragrostideae</taxon>
        <taxon>Eragrostidinae</taxon>
        <taxon>Eragrostis</taxon>
    </lineage>
</organism>
<dbReference type="Proteomes" id="UP000324897">
    <property type="component" value="Unassembled WGS sequence"/>
</dbReference>
<evidence type="ECO:0000313" key="2">
    <source>
        <dbReference type="Proteomes" id="UP000324897"/>
    </source>
</evidence>
<gene>
    <name evidence="1" type="ORF">EJB05_16636</name>
</gene>
<reference evidence="1 2" key="1">
    <citation type="journal article" date="2019" name="Sci. Rep.">
        <title>A high-quality genome of Eragrostis curvula grass provides insights into Poaceae evolution and supports new strategies to enhance forage quality.</title>
        <authorList>
            <person name="Carballo J."/>
            <person name="Santos B.A.C.M."/>
            <person name="Zappacosta D."/>
            <person name="Garbus I."/>
            <person name="Selva J.P."/>
            <person name="Gallo C.A."/>
            <person name="Diaz A."/>
            <person name="Albertini E."/>
            <person name="Caccamo M."/>
            <person name="Echenique V."/>
        </authorList>
    </citation>
    <scope>NUCLEOTIDE SEQUENCE [LARGE SCALE GENOMIC DNA]</scope>
    <source>
        <strain evidence="2">cv. Victoria</strain>
        <tissue evidence="1">Leaf</tissue>
    </source>
</reference>
<sequence length="81" mass="8792">MVSPAGSRPSPILFSGCDSKLPTAAVTRSPVRWLGSMDCPTAWHFRFPGSDVCKACSCVAPLLFEVGRTNEEKQSLNNHQL</sequence>
<dbReference type="EMBL" id="RWGY01000009">
    <property type="protein sequence ID" value="TVU34785.1"/>
    <property type="molecule type" value="Genomic_DNA"/>
</dbReference>
<dbReference type="Gramene" id="TVU34785">
    <property type="protein sequence ID" value="TVU34785"/>
    <property type="gene ID" value="EJB05_16636"/>
</dbReference>
<protein>
    <submittedName>
        <fullName evidence="1">Uncharacterized protein</fullName>
    </submittedName>
</protein>
<accession>A0A5J9VFP4</accession>
<feature type="non-terminal residue" evidence="1">
    <location>
        <position position="1"/>
    </location>
</feature>
<name>A0A5J9VFP4_9POAL</name>